<evidence type="ECO:0000313" key="2">
    <source>
        <dbReference type="Proteomes" id="UP001331515"/>
    </source>
</evidence>
<reference evidence="1 2" key="1">
    <citation type="journal article" date="2023" name="Mol. Biol. Evol.">
        <title>Genomics of Secondarily Temperate Adaptation in the Only Non-Antarctic Icefish.</title>
        <authorList>
            <person name="Rivera-Colon A.G."/>
            <person name="Rayamajhi N."/>
            <person name="Minhas B.F."/>
            <person name="Madrigal G."/>
            <person name="Bilyk K.T."/>
            <person name="Yoon V."/>
            <person name="Hune M."/>
            <person name="Gregory S."/>
            <person name="Cheng C.H.C."/>
            <person name="Catchen J.M."/>
        </authorList>
    </citation>
    <scope>NUCLEOTIDE SEQUENCE [LARGE SCALE GENOMIC DNA]</scope>
    <source>
        <tissue evidence="1">White muscle</tissue>
    </source>
</reference>
<dbReference type="InterPro" id="IPR045860">
    <property type="entry name" value="Snake_toxin-like_sf"/>
</dbReference>
<keyword evidence="2" id="KW-1185">Reference proteome</keyword>
<accession>A0AAN8H814</accession>
<proteinExistence type="predicted"/>
<dbReference type="EMBL" id="JAURVH010001530">
    <property type="protein sequence ID" value="KAK5906184.1"/>
    <property type="molecule type" value="Genomic_DNA"/>
</dbReference>
<dbReference type="AlphaFoldDB" id="A0AAN8H814"/>
<dbReference type="Proteomes" id="UP001331515">
    <property type="component" value="Unassembled WGS sequence"/>
</dbReference>
<name>A0AAN8H814_CHAGU</name>
<dbReference type="SUPFAM" id="SSF57302">
    <property type="entry name" value="Snake toxin-like"/>
    <property type="match status" value="1"/>
</dbReference>
<evidence type="ECO:0000313" key="1">
    <source>
        <dbReference type="EMBL" id="KAK5906184.1"/>
    </source>
</evidence>
<organism evidence="1 2">
    <name type="scientific">Champsocephalus gunnari</name>
    <name type="common">Mackerel icefish</name>
    <dbReference type="NCBI Taxonomy" id="52237"/>
    <lineage>
        <taxon>Eukaryota</taxon>
        <taxon>Metazoa</taxon>
        <taxon>Chordata</taxon>
        <taxon>Craniata</taxon>
        <taxon>Vertebrata</taxon>
        <taxon>Euteleostomi</taxon>
        <taxon>Actinopterygii</taxon>
        <taxon>Neopterygii</taxon>
        <taxon>Teleostei</taxon>
        <taxon>Neoteleostei</taxon>
        <taxon>Acanthomorphata</taxon>
        <taxon>Eupercaria</taxon>
        <taxon>Perciformes</taxon>
        <taxon>Notothenioidei</taxon>
        <taxon>Channichthyidae</taxon>
        <taxon>Champsocephalus</taxon>
    </lineage>
</organism>
<comment type="caution">
    <text evidence="1">The sequence shown here is derived from an EMBL/GenBank/DDBJ whole genome shotgun (WGS) entry which is preliminary data.</text>
</comment>
<protein>
    <submittedName>
        <fullName evidence="1">Uncharacterized protein</fullName>
    </submittedName>
</protein>
<gene>
    <name evidence="1" type="ORF">CgunFtcFv8_002073</name>
</gene>
<sequence length="126" mass="13963">MYEVFCTLVQIKRKLAAQIRRINNAVWQYKICVQTGENMKTVILALLVLVVVSQGEALRCRCEGSKICSSGRIETCHGFKQVCGSIVTRAGPHVSFFKSCMSADSCRQMSHSQVSSGYCCSQDLCN</sequence>